<organism evidence="1 2">
    <name type="scientific">Hyalangium rubrum</name>
    <dbReference type="NCBI Taxonomy" id="3103134"/>
    <lineage>
        <taxon>Bacteria</taxon>
        <taxon>Pseudomonadati</taxon>
        <taxon>Myxococcota</taxon>
        <taxon>Myxococcia</taxon>
        <taxon>Myxococcales</taxon>
        <taxon>Cystobacterineae</taxon>
        <taxon>Archangiaceae</taxon>
        <taxon>Hyalangium</taxon>
    </lineage>
</organism>
<name>A0ABU5GV26_9BACT</name>
<evidence type="ECO:0000313" key="2">
    <source>
        <dbReference type="Proteomes" id="UP001291309"/>
    </source>
</evidence>
<proteinExistence type="predicted"/>
<dbReference type="EMBL" id="JAXIVS010000001">
    <property type="protein sequence ID" value="MDY7225032.1"/>
    <property type="molecule type" value="Genomic_DNA"/>
</dbReference>
<sequence>MPLAREEPSFPNELTPASAEPVPNELLHLWTLLTQRERWSSLVVVPAQPGTSGLATGRAIVAVGNQYRQRPLRLIDAEGLRPGAAPRLVHDLRSSVEQGGMSVICIDSVITNPVGLEVALAAERALLCVPLDSTHFSAARHTLEMIGKARFLGSVTLRQGDRSAQ</sequence>
<accession>A0ABU5GV26</accession>
<keyword evidence="2" id="KW-1185">Reference proteome</keyword>
<dbReference type="RefSeq" id="WP_321543753.1">
    <property type="nucleotide sequence ID" value="NZ_JAXIVS010000001.1"/>
</dbReference>
<reference evidence="1 2" key="1">
    <citation type="submission" date="2023-12" db="EMBL/GenBank/DDBJ databases">
        <title>the genome sequence of Hyalangium sp. s54d21.</title>
        <authorList>
            <person name="Zhang X."/>
        </authorList>
    </citation>
    <scope>NUCLEOTIDE SEQUENCE [LARGE SCALE GENOMIC DNA]</scope>
    <source>
        <strain evidence="2">s54d21</strain>
    </source>
</reference>
<dbReference type="Proteomes" id="UP001291309">
    <property type="component" value="Unassembled WGS sequence"/>
</dbReference>
<comment type="caution">
    <text evidence="1">The sequence shown here is derived from an EMBL/GenBank/DDBJ whole genome shotgun (WGS) entry which is preliminary data.</text>
</comment>
<gene>
    <name evidence="1" type="ORF">SYV04_01510</name>
</gene>
<evidence type="ECO:0000313" key="1">
    <source>
        <dbReference type="EMBL" id="MDY7225032.1"/>
    </source>
</evidence>
<protein>
    <submittedName>
        <fullName evidence="1">Uncharacterized protein</fullName>
    </submittedName>
</protein>